<feature type="transmembrane region" description="Helical" evidence="2">
    <location>
        <begin position="414"/>
        <end position="433"/>
    </location>
</feature>
<reference evidence="3 4" key="1">
    <citation type="submission" date="2024-03" db="EMBL/GenBank/DDBJ databases">
        <authorList>
            <person name="Martinez-Hernandez J."/>
        </authorList>
    </citation>
    <scope>NUCLEOTIDE SEQUENCE [LARGE SCALE GENOMIC DNA]</scope>
</reference>
<protein>
    <submittedName>
        <fullName evidence="3">Uncharacterized protein</fullName>
    </submittedName>
</protein>
<dbReference type="Proteomes" id="UP001497480">
    <property type="component" value="Unassembled WGS sequence"/>
</dbReference>
<dbReference type="AlphaFoldDB" id="A0AAV1W4Z1"/>
<evidence type="ECO:0000313" key="4">
    <source>
        <dbReference type="Proteomes" id="UP001497480"/>
    </source>
</evidence>
<keyword evidence="2" id="KW-1133">Transmembrane helix</keyword>
<keyword evidence="2" id="KW-0472">Membrane</keyword>
<feature type="compositionally biased region" description="Basic and acidic residues" evidence="1">
    <location>
        <begin position="73"/>
        <end position="87"/>
    </location>
</feature>
<proteinExistence type="predicted"/>
<feature type="region of interest" description="Disordered" evidence="1">
    <location>
        <begin position="104"/>
        <end position="137"/>
    </location>
</feature>
<evidence type="ECO:0000313" key="3">
    <source>
        <dbReference type="EMBL" id="CAL0304252.1"/>
    </source>
</evidence>
<comment type="caution">
    <text evidence="3">The sequence shown here is derived from an EMBL/GenBank/DDBJ whole genome shotgun (WGS) entry which is preliminary data.</text>
</comment>
<dbReference type="PANTHER" id="PTHR35482">
    <property type="entry name" value="CYTOCHROME C OXIDASE SUBUNIT"/>
    <property type="match status" value="1"/>
</dbReference>
<organism evidence="3 4">
    <name type="scientific">Lupinus luteus</name>
    <name type="common">European yellow lupine</name>
    <dbReference type="NCBI Taxonomy" id="3873"/>
    <lineage>
        <taxon>Eukaryota</taxon>
        <taxon>Viridiplantae</taxon>
        <taxon>Streptophyta</taxon>
        <taxon>Embryophyta</taxon>
        <taxon>Tracheophyta</taxon>
        <taxon>Spermatophyta</taxon>
        <taxon>Magnoliopsida</taxon>
        <taxon>eudicotyledons</taxon>
        <taxon>Gunneridae</taxon>
        <taxon>Pentapetalae</taxon>
        <taxon>rosids</taxon>
        <taxon>fabids</taxon>
        <taxon>Fabales</taxon>
        <taxon>Fabaceae</taxon>
        <taxon>Papilionoideae</taxon>
        <taxon>50 kb inversion clade</taxon>
        <taxon>genistoids sensu lato</taxon>
        <taxon>core genistoids</taxon>
        <taxon>Genisteae</taxon>
        <taxon>Lupinus</taxon>
    </lineage>
</organism>
<feature type="compositionally biased region" description="Low complexity" evidence="1">
    <location>
        <begin position="34"/>
        <end position="49"/>
    </location>
</feature>
<name>A0AAV1W4Z1_LUPLU</name>
<feature type="region of interest" description="Disordered" evidence="1">
    <location>
        <begin position="34"/>
        <end position="56"/>
    </location>
</feature>
<keyword evidence="2" id="KW-0812">Transmembrane</keyword>
<feature type="region of interest" description="Disordered" evidence="1">
    <location>
        <begin position="68"/>
        <end position="87"/>
    </location>
</feature>
<evidence type="ECO:0000256" key="1">
    <source>
        <dbReference type="SAM" id="MobiDB-lite"/>
    </source>
</evidence>
<keyword evidence="4" id="KW-1185">Reference proteome</keyword>
<dbReference type="PANTHER" id="PTHR35482:SF1">
    <property type="entry name" value="CYTOCHROME C OXIDASE SUBUNIT"/>
    <property type="match status" value="1"/>
</dbReference>
<evidence type="ECO:0000256" key="2">
    <source>
        <dbReference type="SAM" id="Phobius"/>
    </source>
</evidence>
<sequence length="437" mass="48524">MASFQPSCYSSFIIISPFSSIAFKNTKLCCVRNTDNSESSEPTSNETASQDQTVPVDPVKLAFNKAKAYKKQSIKEENDGDGGKKDLTDSVKIAMEKAKKYKQNKGVGVSDTTAETNQGLPRGSEKTSGKTFIDNNSAGKKRGLSVSKLDFVGLGFADKKTTRGLPPGLVPISDSFSDGGFSEVELIVGDSTKFDAATDQKPEQTKDDAAQFYKPKVSTWGVFPRPGNISKTYGGGRVIRPGEVLETEEEKAVKEAHTKQLLAAYNKEIGLNIDPKLKSECEEVLKDGDLLMNAGKLKDALPYYEKVMDKLTFKSELHGLAALQWSICQDSLNRPKEARSMYEKLQSHPNPKVKKRARQFMYSFQAMEMMKVKIGSPFYLKNTGYQNYFDAFIENKSDYPMEDDVVQESAMNQVLLYILFLVSPIFVVLLIAVQKKL</sequence>
<gene>
    <name evidence="3" type="ORF">LLUT_LOCUS5312</name>
</gene>
<feature type="compositionally biased region" description="Polar residues" evidence="1">
    <location>
        <begin position="110"/>
        <end position="119"/>
    </location>
</feature>
<accession>A0AAV1W4Z1</accession>
<dbReference type="EMBL" id="CAXHTB010000003">
    <property type="protein sequence ID" value="CAL0304252.1"/>
    <property type="molecule type" value="Genomic_DNA"/>
</dbReference>